<dbReference type="AlphaFoldDB" id="A0A4R6QPB3"/>
<dbReference type="GO" id="GO:0016020">
    <property type="term" value="C:membrane"/>
    <property type="evidence" value="ECO:0007669"/>
    <property type="project" value="UniProtKB-SubCell"/>
</dbReference>
<comment type="subcellular location">
    <subcellularLocation>
        <location evidence="1">Membrane</location>
        <topology evidence="1">Multi-pass membrane protein</topology>
    </subcellularLocation>
</comment>
<comment type="caution">
    <text evidence="8">The sequence shown here is derived from an EMBL/GenBank/DDBJ whole genome shotgun (WGS) entry which is preliminary data.</text>
</comment>
<organism evidence="8 9">
    <name type="scientific">Roseateles toxinivorans</name>
    <dbReference type="NCBI Taxonomy" id="270368"/>
    <lineage>
        <taxon>Bacteria</taxon>
        <taxon>Pseudomonadati</taxon>
        <taxon>Pseudomonadota</taxon>
        <taxon>Betaproteobacteria</taxon>
        <taxon>Burkholderiales</taxon>
        <taxon>Sphaerotilaceae</taxon>
        <taxon>Roseateles</taxon>
    </lineage>
</organism>
<keyword evidence="5 6" id="KW-0472">Membrane</keyword>
<evidence type="ECO:0000256" key="1">
    <source>
        <dbReference type="ARBA" id="ARBA00004141"/>
    </source>
</evidence>
<name>A0A4R6QPB3_9BURK</name>
<feature type="transmembrane region" description="Helical" evidence="6">
    <location>
        <begin position="200"/>
        <end position="218"/>
    </location>
</feature>
<dbReference type="EMBL" id="SNXS01000002">
    <property type="protein sequence ID" value="TDP72856.1"/>
    <property type="molecule type" value="Genomic_DNA"/>
</dbReference>
<feature type="transmembrane region" description="Helical" evidence="6">
    <location>
        <begin position="284"/>
        <end position="302"/>
    </location>
</feature>
<dbReference type="InParanoid" id="A0A4R6QPB3"/>
<evidence type="ECO:0000256" key="4">
    <source>
        <dbReference type="ARBA" id="ARBA00022989"/>
    </source>
</evidence>
<keyword evidence="4 6" id="KW-1133">Transmembrane helix</keyword>
<accession>A0A4R6QPB3</accession>
<keyword evidence="9" id="KW-1185">Reference proteome</keyword>
<evidence type="ECO:0000259" key="7">
    <source>
        <dbReference type="Pfam" id="PF00892"/>
    </source>
</evidence>
<evidence type="ECO:0000256" key="5">
    <source>
        <dbReference type="ARBA" id="ARBA00023136"/>
    </source>
</evidence>
<sequence>MLGPVPHAAMPRKTHLDTLALITLLACCALWGLNQVASKIALAEVPPLWQAGLRSLCAAVLLLGWCGWRGIKLFERDGSLGGGLLAGSLFGLEFACIFAGLQFTTASRMIVFIYLAPFVVALGMPFISKAERLQPRQTVGLLLAFGAVAWAFAEGFGQSDAPPRQWLGDTLGVLAALFWGGTTLAIRATKLSGLSGEKTLFYQLCVSGVALSLGALLLGEPFPTSLSPRISAMMAFQIVVITFASYLLWFRLMRQYPATILASFTLLTPLFGLLAGALLLGEPVTLRLVVALVGVAAGIVLVNRR</sequence>
<dbReference type="Gene3D" id="1.10.3730.20">
    <property type="match status" value="1"/>
</dbReference>
<feature type="transmembrane region" description="Helical" evidence="6">
    <location>
        <begin position="230"/>
        <end position="249"/>
    </location>
</feature>
<feature type="transmembrane region" description="Helical" evidence="6">
    <location>
        <begin position="139"/>
        <end position="158"/>
    </location>
</feature>
<reference evidence="8 9" key="1">
    <citation type="submission" date="2019-03" db="EMBL/GenBank/DDBJ databases">
        <title>Genomic Encyclopedia of Type Strains, Phase IV (KMG-IV): sequencing the most valuable type-strain genomes for metagenomic binning, comparative biology and taxonomic classification.</title>
        <authorList>
            <person name="Goeker M."/>
        </authorList>
    </citation>
    <scope>NUCLEOTIDE SEQUENCE [LARGE SCALE GENOMIC DNA]</scope>
    <source>
        <strain evidence="8 9">DSM 16998</strain>
    </source>
</reference>
<keyword evidence="3 6" id="KW-0812">Transmembrane</keyword>
<comment type="similarity">
    <text evidence="2">Belongs to the EamA transporter family.</text>
</comment>
<dbReference type="Proteomes" id="UP000295361">
    <property type="component" value="Unassembled WGS sequence"/>
</dbReference>
<evidence type="ECO:0000313" key="8">
    <source>
        <dbReference type="EMBL" id="TDP72856.1"/>
    </source>
</evidence>
<evidence type="ECO:0000256" key="2">
    <source>
        <dbReference type="ARBA" id="ARBA00007362"/>
    </source>
</evidence>
<dbReference type="PANTHER" id="PTHR32322:SF2">
    <property type="entry name" value="EAMA DOMAIN-CONTAINING PROTEIN"/>
    <property type="match status" value="1"/>
</dbReference>
<dbReference type="InterPro" id="IPR037185">
    <property type="entry name" value="EmrE-like"/>
</dbReference>
<dbReference type="InterPro" id="IPR000620">
    <property type="entry name" value="EamA_dom"/>
</dbReference>
<protein>
    <submittedName>
        <fullName evidence="8">Drug/metabolite transporter (DMT)-like permease</fullName>
    </submittedName>
</protein>
<dbReference type="PANTHER" id="PTHR32322">
    <property type="entry name" value="INNER MEMBRANE TRANSPORTER"/>
    <property type="match status" value="1"/>
</dbReference>
<dbReference type="SUPFAM" id="SSF103481">
    <property type="entry name" value="Multidrug resistance efflux transporter EmrE"/>
    <property type="match status" value="2"/>
</dbReference>
<dbReference type="Pfam" id="PF00892">
    <property type="entry name" value="EamA"/>
    <property type="match status" value="2"/>
</dbReference>
<feature type="transmembrane region" description="Helical" evidence="6">
    <location>
        <begin position="109"/>
        <end position="127"/>
    </location>
</feature>
<feature type="transmembrane region" description="Helical" evidence="6">
    <location>
        <begin position="170"/>
        <end position="188"/>
    </location>
</feature>
<evidence type="ECO:0000256" key="6">
    <source>
        <dbReference type="SAM" id="Phobius"/>
    </source>
</evidence>
<proteinExistence type="inferred from homology"/>
<feature type="domain" description="EamA" evidence="7">
    <location>
        <begin position="19"/>
        <end position="151"/>
    </location>
</feature>
<evidence type="ECO:0000313" key="9">
    <source>
        <dbReference type="Proteomes" id="UP000295361"/>
    </source>
</evidence>
<dbReference type="InterPro" id="IPR050638">
    <property type="entry name" value="AA-Vitamin_Transporters"/>
</dbReference>
<evidence type="ECO:0000256" key="3">
    <source>
        <dbReference type="ARBA" id="ARBA00022692"/>
    </source>
</evidence>
<feature type="domain" description="EamA" evidence="7">
    <location>
        <begin position="167"/>
        <end position="303"/>
    </location>
</feature>
<feature type="transmembrane region" description="Helical" evidence="6">
    <location>
        <begin position="83"/>
        <end position="103"/>
    </location>
</feature>
<feature type="transmembrane region" description="Helical" evidence="6">
    <location>
        <begin position="256"/>
        <end position="278"/>
    </location>
</feature>
<gene>
    <name evidence="8" type="ORF">DES47_102602</name>
</gene>